<dbReference type="Proteomes" id="UP000326354">
    <property type="component" value="Chromosome"/>
</dbReference>
<dbReference type="Gene3D" id="1.10.510.10">
    <property type="entry name" value="Transferase(Phosphotransferase) domain 1"/>
    <property type="match status" value="1"/>
</dbReference>
<dbReference type="PANTHER" id="PTHR23084:SF263">
    <property type="entry name" value="MORN REPEAT-CONTAINING PROTEIN 1"/>
    <property type="match status" value="1"/>
</dbReference>
<dbReference type="KEGG" id="uam:UABAM_03397"/>
<keyword evidence="2" id="KW-0175">Coiled coil</keyword>
<keyword evidence="4" id="KW-0808">Transferase</keyword>
<sequence length="826" mass="94105">MNIVCYNNKCKAKNPEHATWCLKCNNLLVLAKRYKVEKFIAQGAMGKVYLAEDQETKGKVVVKVLQSGSAQRFSEEARLGKRAFEHKAKHLVHVLEELEIAGRKFIIQNYIQGGTLQQLLENENDVVLPFSRKLAIAANYASALEEMRSMEIVHRDLKPENTMVGDDDHITILDFGLAKDDFSLTLTTQGEVMGTYYYIAPESLQSSHNADFSADIFSVGVILYEIFHGRIPHDFSLVDEFYDTPNFVYKLQDLKRTARIYPAFPGAPQEVKKLLTELINKCLNPDPGKRCASIYMSKILNKCIKCYDDYIGQQIKNLPDDREQLLFGLHHIPYVGKLYAKSTKQIQTRIKGIVKHRQFQRQENQLNKAVAKLQQENEALSKAEAKLKSQLAEKQKENEELTLKLRELDADEQQKKAEHSCDLFEKEHLKTWLQDTSFWEGNAVCKALYEGQLKEGKPIARGKCEFFYGGKLQFLYKRKNLVYEGEWYDGVPHGQGSFVWINGDKYEGEVKNGKKNGRGRMTWACGSEYVGEWKDNQRHGWGTYVWGNGDAKKIGDKYTGQFTNDTISGHGTLLFANGEKYSGEFHDGERTGHGTFVWNSGEKYTGEFRNANIVGQGMYLWPNGDEYVGSFYNGERTGYGTFTHKGERYIGEFKDGQKVGKGTFIWPNGNIYEGEFRDNGMNGHGTLTWAGGNKYIGDFKDGRKNGEGTLTTAEGDKYEGQFRDDQKNGQGTYMWANGDIYVGKFKDDQRNGPGTFMWANGDKFEGKFKDDQKSGHGTFMWANGEKYVGKFKDDKKHGHGIIYESDQSVKVKGVWDKDVYKRDSFL</sequence>
<evidence type="ECO:0000259" key="3">
    <source>
        <dbReference type="PROSITE" id="PS50011"/>
    </source>
</evidence>
<dbReference type="GO" id="GO:0005524">
    <property type="term" value="F:ATP binding"/>
    <property type="evidence" value="ECO:0007669"/>
    <property type="project" value="InterPro"/>
</dbReference>
<dbReference type="AlphaFoldDB" id="A0A5S9INL9"/>
<evidence type="ECO:0000256" key="2">
    <source>
        <dbReference type="SAM" id="Coils"/>
    </source>
</evidence>
<dbReference type="InterPro" id="IPR008271">
    <property type="entry name" value="Ser/Thr_kinase_AS"/>
</dbReference>
<dbReference type="EMBL" id="AP019860">
    <property type="protein sequence ID" value="BBM85034.1"/>
    <property type="molecule type" value="Genomic_DNA"/>
</dbReference>
<dbReference type="CDD" id="cd14014">
    <property type="entry name" value="STKc_PknB_like"/>
    <property type="match status" value="1"/>
</dbReference>
<dbReference type="PROSITE" id="PS00108">
    <property type="entry name" value="PROTEIN_KINASE_ST"/>
    <property type="match status" value="1"/>
</dbReference>
<protein>
    <submittedName>
        <fullName evidence="4">Phosphatidylinositol-4-phosphate 5-kinase</fullName>
    </submittedName>
</protein>
<dbReference type="Pfam" id="PF00069">
    <property type="entry name" value="Pkinase"/>
    <property type="match status" value="1"/>
</dbReference>
<dbReference type="SUPFAM" id="SSF56112">
    <property type="entry name" value="Protein kinase-like (PK-like)"/>
    <property type="match status" value="1"/>
</dbReference>
<dbReference type="SMART" id="SM00698">
    <property type="entry name" value="MORN"/>
    <property type="match status" value="14"/>
</dbReference>
<reference evidence="4 5" key="1">
    <citation type="submission" date="2019-08" db="EMBL/GenBank/DDBJ databases">
        <title>Complete genome sequence of Candidatus Uab amorphum.</title>
        <authorList>
            <person name="Shiratori T."/>
            <person name="Suzuki S."/>
            <person name="Kakizawa Y."/>
            <person name="Ishida K."/>
        </authorList>
    </citation>
    <scope>NUCLEOTIDE SEQUENCE [LARGE SCALE GENOMIC DNA]</scope>
    <source>
        <strain evidence="4 5">SRT547</strain>
    </source>
</reference>
<dbReference type="PROSITE" id="PS50011">
    <property type="entry name" value="PROTEIN_KINASE_DOM"/>
    <property type="match status" value="1"/>
</dbReference>
<evidence type="ECO:0000313" key="5">
    <source>
        <dbReference type="Proteomes" id="UP000326354"/>
    </source>
</evidence>
<keyword evidence="4" id="KW-0418">Kinase</keyword>
<dbReference type="RefSeq" id="WP_151969156.1">
    <property type="nucleotide sequence ID" value="NZ_AP019860.1"/>
</dbReference>
<name>A0A5S9INL9_UABAM</name>
<evidence type="ECO:0000313" key="4">
    <source>
        <dbReference type="EMBL" id="BBM85034.1"/>
    </source>
</evidence>
<gene>
    <name evidence="4" type="ORF">UABAM_03397</name>
</gene>
<organism evidence="4 5">
    <name type="scientific">Uabimicrobium amorphum</name>
    <dbReference type="NCBI Taxonomy" id="2596890"/>
    <lineage>
        <taxon>Bacteria</taxon>
        <taxon>Pseudomonadati</taxon>
        <taxon>Planctomycetota</taxon>
        <taxon>Candidatus Uabimicrobiia</taxon>
        <taxon>Candidatus Uabimicrobiales</taxon>
        <taxon>Candidatus Uabimicrobiaceae</taxon>
        <taxon>Candidatus Uabimicrobium</taxon>
    </lineage>
</organism>
<feature type="coiled-coil region" evidence="2">
    <location>
        <begin position="356"/>
        <end position="418"/>
    </location>
</feature>
<dbReference type="Pfam" id="PF02493">
    <property type="entry name" value="MORN"/>
    <property type="match status" value="14"/>
</dbReference>
<keyword evidence="1" id="KW-0677">Repeat</keyword>
<dbReference type="OrthoDB" id="1034328at2"/>
<dbReference type="Gene3D" id="2.20.110.10">
    <property type="entry name" value="Histone H3 K4-specific methyltransferase SET7/9 N-terminal domain"/>
    <property type="match status" value="7"/>
</dbReference>
<keyword evidence="5" id="KW-1185">Reference proteome</keyword>
<dbReference type="SMART" id="SM00220">
    <property type="entry name" value="S_TKc"/>
    <property type="match status" value="1"/>
</dbReference>
<dbReference type="SUPFAM" id="SSF82185">
    <property type="entry name" value="Histone H3 K4-specific methyltransferase SET7/9 N-terminal domain"/>
    <property type="match status" value="4"/>
</dbReference>
<proteinExistence type="predicted"/>
<evidence type="ECO:0000256" key="1">
    <source>
        <dbReference type="ARBA" id="ARBA00022737"/>
    </source>
</evidence>
<dbReference type="InterPro" id="IPR000719">
    <property type="entry name" value="Prot_kinase_dom"/>
</dbReference>
<feature type="domain" description="Protein kinase" evidence="3">
    <location>
        <begin position="34"/>
        <end position="311"/>
    </location>
</feature>
<dbReference type="InterPro" id="IPR003409">
    <property type="entry name" value="MORN"/>
</dbReference>
<dbReference type="PANTHER" id="PTHR23084">
    <property type="entry name" value="PHOSPHATIDYLINOSITOL-4-PHOSPHATE 5-KINASE RELATED"/>
    <property type="match status" value="1"/>
</dbReference>
<accession>A0A5S9INL9</accession>
<dbReference type="GO" id="GO:0004672">
    <property type="term" value="F:protein kinase activity"/>
    <property type="evidence" value="ECO:0007669"/>
    <property type="project" value="InterPro"/>
</dbReference>
<dbReference type="InterPro" id="IPR011009">
    <property type="entry name" value="Kinase-like_dom_sf"/>
</dbReference>